<organism evidence="1 2">
    <name type="scientific">Aliarcobacter cibarius</name>
    <dbReference type="NCBI Taxonomy" id="255507"/>
    <lineage>
        <taxon>Bacteria</taxon>
        <taxon>Pseudomonadati</taxon>
        <taxon>Campylobacterota</taxon>
        <taxon>Epsilonproteobacteria</taxon>
        <taxon>Campylobacterales</taxon>
        <taxon>Arcobacteraceae</taxon>
        <taxon>Aliarcobacter</taxon>
    </lineage>
</organism>
<sequence>MSAETENETSLGMILSLKPNDLLFNKKEAKMQNKDQKYDSRFIRKTLRFSTDEYAQIESQLTTLGVNFTNFAKNAIINHKITIPIQMDLIFELNRIGNNLNQIAKSMHTMDNKHKIPVLTQLVEIEKQLQKLQYKQEM</sequence>
<evidence type="ECO:0000313" key="2">
    <source>
        <dbReference type="Proteomes" id="UP000509513"/>
    </source>
</evidence>
<dbReference type="AlphaFoldDB" id="A0A7L5JMZ5"/>
<gene>
    <name evidence="1" type="ORF">ACBT_0583</name>
</gene>
<name>A0A7L5JMZ5_9BACT</name>
<dbReference type="KEGG" id="acib:ACBT_0583"/>
<dbReference type="Pfam" id="PF21983">
    <property type="entry name" value="NikA-like"/>
    <property type="match status" value="1"/>
</dbReference>
<dbReference type="Proteomes" id="UP000509513">
    <property type="component" value="Chromosome"/>
</dbReference>
<dbReference type="InterPro" id="IPR053842">
    <property type="entry name" value="NikA-like"/>
</dbReference>
<protein>
    <submittedName>
        <fullName evidence="1">Putative mobilization protein MobC</fullName>
    </submittedName>
</protein>
<dbReference type="RefSeq" id="WP_024775559.1">
    <property type="nucleotide sequence ID" value="NZ_CP054051.1"/>
</dbReference>
<dbReference type="EMBL" id="CP054051">
    <property type="protein sequence ID" value="QKJ26537.1"/>
    <property type="molecule type" value="Genomic_DNA"/>
</dbReference>
<accession>A0A7L5JMZ5</accession>
<evidence type="ECO:0000313" key="1">
    <source>
        <dbReference type="EMBL" id="QKJ26537.1"/>
    </source>
</evidence>
<reference evidence="1 2" key="1">
    <citation type="submission" date="2020-05" db="EMBL/GenBank/DDBJ databases">
        <title>Complete genome sequencing of Campylobacter and Arcobacter type strains.</title>
        <authorList>
            <person name="Miller W.G."/>
            <person name="Yee E."/>
        </authorList>
    </citation>
    <scope>NUCLEOTIDE SEQUENCE [LARGE SCALE GENOMIC DNA]</scope>
    <source>
        <strain evidence="1 2">LMG 21996</strain>
    </source>
</reference>
<proteinExistence type="predicted"/>